<organism evidence="1 2">
    <name type="scientific">Racocetra persica</name>
    <dbReference type="NCBI Taxonomy" id="160502"/>
    <lineage>
        <taxon>Eukaryota</taxon>
        <taxon>Fungi</taxon>
        <taxon>Fungi incertae sedis</taxon>
        <taxon>Mucoromycota</taxon>
        <taxon>Glomeromycotina</taxon>
        <taxon>Glomeromycetes</taxon>
        <taxon>Diversisporales</taxon>
        <taxon>Gigasporaceae</taxon>
        <taxon>Racocetra</taxon>
    </lineage>
</organism>
<name>A0ACA9RXG0_9GLOM</name>
<reference evidence="1" key="1">
    <citation type="submission" date="2021-06" db="EMBL/GenBank/DDBJ databases">
        <authorList>
            <person name="Kallberg Y."/>
            <person name="Tangrot J."/>
            <person name="Rosling A."/>
        </authorList>
    </citation>
    <scope>NUCLEOTIDE SEQUENCE</scope>
    <source>
        <strain evidence="1">MA461A</strain>
    </source>
</reference>
<dbReference type="Proteomes" id="UP000789920">
    <property type="component" value="Unassembled WGS sequence"/>
</dbReference>
<keyword evidence="2" id="KW-1185">Reference proteome</keyword>
<comment type="caution">
    <text evidence="1">The sequence shown here is derived from an EMBL/GenBank/DDBJ whole genome shotgun (WGS) entry which is preliminary data.</text>
</comment>
<dbReference type="EMBL" id="CAJVQC010075767">
    <property type="protein sequence ID" value="CAG8814102.1"/>
    <property type="molecule type" value="Genomic_DNA"/>
</dbReference>
<evidence type="ECO:0000313" key="2">
    <source>
        <dbReference type="Proteomes" id="UP000789920"/>
    </source>
</evidence>
<accession>A0ACA9RXG0</accession>
<feature type="non-terminal residue" evidence="1">
    <location>
        <position position="69"/>
    </location>
</feature>
<gene>
    <name evidence="1" type="ORF">RPERSI_LOCUS23915</name>
</gene>
<proteinExistence type="predicted"/>
<protein>
    <submittedName>
        <fullName evidence="1">3440_t:CDS:1</fullName>
    </submittedName>
</protein>
<feature type="non-terminal residue" evidence="1">
    <location>
        <position position="1"/>
    </location>
</feature>
<sequence>PTASHIWKELSRWYNILRWCNICHNATNDDESAILKAFQSADEFIPILSTKSQIYSKDKLSSKLLNFCK</sequence>
<evidence type="ECO:0000313" key="1">
    <source>
        <dbReference type="EMBL" id="CAG8814102.1"/>
    </source>
</evidence>